<protein>
    <submittedName>
        <fullName evidence="2">Uncharacterized protein</fullName>
    </submittedName>
</protein>
<feature type="compositionally biased region" description="Basic and acidic residues" evidence="1">
    <location>
        <begin position="1"/>
        <end position="10"/>
    </location>
</feature>
<dbReference type="EMBL" id="JARAOX010000172">
    <property type="protein sequence ID" value="MDD9783678.1"/>
    <property type="molecule type" value="Genomic_DNA"/>
</dbReference>
<organism evidence="2 3">
    <name type="scientific">Priestia megaterium</name>
    <name type="common">Bacillus megaterium</name>
    <dbReference type="NCBI Taxonomy" id="1404"/>
    <lineage>
        <taxon>Bacteria</taxon>
        <taxon>Bacillati</taxon>
        <taxon>Bacillota</taxon>
        <taxon>Bacilli</taxon>
        <taxon>Bacillales</taxon>
        <taxon>Bacillaceae</taxon>
        <taxon>Priestia</taxon>
    </lineage>
</organism>
<dbReference type="AlphaFoldDB" id="A0ABD4WTW5"/>
<dbReference type="RefSeq" id="WP_274589025.1">
    <property type="nucleotide sequence ID" value="NZ_JARAOX010000172.1"/>
</dbReference>
<gene>
    <name evidence="2" type="ORF">PVE99_14915</name>
</gene>
<comment type="caution">
    <text evidence="2">The sequence shown here is derived from an EMBL/GenBank/DDBJ whole genome shotgun (WGS) entry which is preliminary data.</text>
</comment>
<sequence>MSNLASHKEGAANMNSKEQKRLATTRELMGNAKERTDLSSELEQDLENLGLQRRMKQLELESKFLENQNDELV</sequence>
<dbReference type="Proteomes" id="UP001213771">
    <property type="component" value="Unassembled WGS sequence"/>
</dbReference>
<reference evidence="2 3" key="1">
    <citation type="submission" date="2023-02" db="EMBL/GenBank/DDBJ databases">
        <authorList>
            <person name="Olszewska D."/>
        </authorList>
    </citation>
    <scope>NUCLEOTIDE SEQUENCE [LARGE SCALE GENOMIC DNA]</scope>
    <source>
        <strain evidence="2 3">FDU301</strain>
    </source>
</reference>
<accession>A0ABD4WTW5</accession>
<feature type="region of interest" description="Disordered" evidence="1">
    <location>
        <begin position="1"/>
        <end position="41"/>
    </location>
</feature>
<name>A0ABD4WTW5_PRIMG</name>
<evidence type="ECO:0000256" key="1">
    <source>
        <dbReference type="SAM" id="MobiDB-lite"/>
    </source>
</evidence>
<proteinExistence type="predicted"/>
<evidence type="ECO:0000313" key="2">
    <source>
        <dbReference type="EMBL" id="MDD9783678.1"/>
    </source>
</evidence>
<evidence type="ECO:0000313" key="3">
    <source>
        <dbReference type="Proteomes" id="UP001213771"/>
    </source>
</evidence>